<dbReference type="Gene3D" id="3.40.50.2000">
    <property type="entry name" value="Glycogen Phosphorylase B"/>
    <property type="match status" value="1"/>
</dbReference>
<keyword evidence="3" id="KW-0328">Glycosyltransferase</keyword>
<sequence length="275" mass="30679">MHTPDVMSPPLGFPPSSPLKLYPHEFRAIASPNPFEDESGVMLIIRALDSIIQCDLISFRTYREIEGPYCDYIASQFEKPVLLTVLYCSFGSECALKKDQFQELVLGLELTGKPFLVALKPPLGSATVEEALPDGFEERVRGRGIVHGGWVQQPQILAHPSIGCFLSHCGYGSMLESLLMNDFQIVLIPNVLDQYLNAKLLTEELKVAVTVERREEDGWFSKENVCSAVKTVMDEGSRIGVELKANHAKLKKLLSDPDLESSYIDTFTNKLLDLM</sequence>
<dbReference type="PANTHER" id="PTHR48049">
    <property type="entry name" value="GLYCOSYLTRANSFERASE"/>
    <property type="match status" value="1"/>
</dbReference>
<name>A0A200QK23_MACCD</name>
<dbReference type="CDD" id="cd03784">
    <property type="entry name" value="GT1_Gtf-like"/>
    <property type="match status" value="1"/>
</dbReference>
<dbReference type="EMBL" id="MVGT01001846">
    <property type="protein sequence ID" value="OVA10781.1"/>
    <property type="molecule type" value="Genomic_DNA"/>
</dbReference>
<dbReference type="AlphaFoldDB" id="A0A200QK23"/>
<evidence type="ECO:0000256" key="2">
    <source>
        <dbReference type="ARBA" id="ARBA00022679"/>
    </source>
</evidence>
<dbReference type="FunFam" id="3.40.50.2000:FF:000037">
    <property type="entry name" value="Glycosyltransferase"/>
    <property type="match status" value="1"/>
</dbReference>
<reference evidence="4 5" key="1">
    <citation type="journal article" date="2017" name="Mol. Plant">
        <title>The Genome of Medicinal Plant Macleaya cordata Provides New Insights into Benzylisoquinoline Alkaloids Metabolism.</title>
        <authorList>
            <person name="Liu X."/>
            <person name="Liu Y."/>
            <person name="Huang P."/>
            <person name="Ma Y."/>
            <person name="Qing Z."/>
            <person name="Tang Q."/>
            <person name="Cao H."/>
            <person name="Cheng P."/>
            <person name="Zheng Y."/>
            <person name="Yuan Z."/>
            <person name="Zhou Y."/>
            <person name="Liu J."/>
            <person name="Tang Z."/>
            <person name="Zhuo Y."/>
            <person name="Zhang Y."/>
            <person name="Yu L."/>
            <person name="Huang J."/>
            <person name="Yang P."/>
            <person name="Peng Q."/>
            <person name="Zhang J."/>
            <person name="Jiang W."/>
            <person name="Zhang Z."/>
            <person name="Lin K."/>
            <person name="Ro D.K."/>
            <person name="Chen X."/>
            <person name="Xiong X."/>
            <person name="Shang Y."/>
            <person name="Huang S."/>
            <person name="Zeng J."/>
        </authorList>
    </citation>
    <scope>NUCLEOTIDE SEQUENCE [LARGE SCALE GENOMIC DNA]</scope>
    <source>
        <strain evidence="5">cv. BLH2017</strain>
        <tissue evidence="4">Root</tissue>
    </source>
</reference>
<dbReference type="OMA" id="MSIRENH"/>
<proteinExistence type="inferred from homology"/>
<organism evidence="4 5">
    <name type="scientific">Macleaya cordata</name>
    <name type="common">Five-seeded plume-poppy</name>
    <name type="synonym">Bocconia cordata</name>
    <dbReference type="NCBI Taxonomy" id="56857"/>
    <lineage>
        <taxon>Eukaryota</taxon>
        <taxon>Viridiplantae</taxon>
        <taxon>Streptophyta</taxon>
        <taxon>Embryophyta</taxon>
        <taxon>Tracheophyta</taxon>
        <taxon>Spermatophyta</taxon>
        <taxon>Magnoliopsida</taxon>
        <taxon>Ranunculales</taxon>
        <taxon>Papaveraceae</taxon>
        <taxon>Papaveroideae</taxon>
        <taxon>Macleaya</taxon>
    </lineage>
</organism>
<dbReference type="PANTHER" id="PTHR48049:SF91">
    <property type="entry name" value="UDP-GLYCOSYLTRANSFERASE 79B7-RELATED"/>
    <property type="match status" value="1"/>
</dbReference>
<comment type="similarity">
    <text evidence="1 3">Belongs to the UDP-glycosyltransferase family.</text>
</comment>
<dbReference type="Pfam" id="PF00201">
    <property type="entry name" value="UDPGT"/>
    <property type="match status" value="1"/>
</dbReference>
<dbReference type="InterPro" id="IPR035595">
    <property type="entry name" value="UDP_glycos_trans_CS"/>
</dbReference>
<dbReference type="InParanoid" id="A0A200QK23"/>
<keyword evidence="5" id="KW-1185">Reference proteome</keyword>
<dbReference type="GO" id="GO:0035251">
    <property type="term" value="F:UDP-glucosyltransferase activity"/>
    <property type="evidence" value="ECO:0007669"/>
    <property type="project" value="InterPro"/>
</dbReference>
<dbReference type="InterPro" id="IPR002213">
    <property type="entry name" value="UDP_glucos_trans"/>
</dbReference>
<dbReference type="SUPFAM" id="SSF53756">
    <property type="entry name" value="UDP-Glycosyltransferase/glycogen phosphorylase"/>
    <property type="match status" value="1"/>
</dbReference>
<evidence type="ECO:0000256" key="3">
    <source>
        <dbReference type="RuleBase" id="RU003718"/>
    </source>
</evidence>
<evidence type="ECO:0000313" key="4">
    <source>
        <dbReference type="EMBL" id="OVA10781.1"/>
    </source>
</evidence>
<evidence type="ECO:0000256" key="1">
    <source>
        <dbReference type="ARBA" id="ARBA00009995"/>
    </source>
</evidence>
<protein>
    <submittedName>
        <fullName evidence="4">UDP-glucuronosyl/UDP-glucosyltransferase</fullName>
    </submittedName>
</protein>
<dbReference type="STRING" id="56857.A0A200QK23"/>
<gene>
    <name evidence="4" type="ORF">BVC80_8639g12</name>
</gene>
<dbReference type="PROSITE" id="PS00375">
    <property type="entry name" value="UDPGT"/>
    <property type="match status" value="1"/>
</dbReference>
<dbReference type="Proteomes" id="UP000195402">
    <property type="component" value="Unassembled WGS sequence"/>
</dbReference>
<accession>A0A200QK23</accession>
<comment type="caution">
    <text evidence="4">The sequence shown here is derived from an EMBL/GenBank/DDBJ whole genome shotgun (WGS) entry which is preliminary data.</text>
</comment>
<dbReference type="InterPro" id="IPR050481">
    <property type="entry name" value="UDP-glycosyltransf_plant"/>
</dbReference>
<keyword evidence="2 3" id="KW-0808">Transferase</keyword>
<evidence type="ECO:0000313" key="5">
    <source>
        <dbReference type="Proteomes" id="UP000195402"/>
    </source>
</evidence>
<dbReference type="OrthoDB" id="5835829at2759"/>